<dbReference type="EMBL" id="MT143702">
    <property type="protein sequence ID" value="QJB00901.1"/>
    <property type="molecule type" value="Genomic_DNA"/>
</dbReference>
<reference evidence="2" key="1">
    <citation type="submission" date="2020-03" db="EMBL/GenBank/DDBJ databases">
        <title>The deep terrestrial virosphere.</title>
        <authorList>
            <person name="Holmfeldt K."/>
            <person name="Nilsson E."/>
            <person name="Simone D."/>
            <person name="Lopez-Fernandez M."/>
            <person name="Wu X."/>
            <person name="de Brujin I."/>
            <person name="Lundin D."/>
            <person name="Andersson A."/>
            <person name="Bertilsson S."/>
            <person name="Dopson M."/>
        </authorList>
    </citation>
    <scope>NUCLEOTIDE SEQUENCE</scope>
    <source>
        <strain evidence="1">MM171A00157</strain>
        <strain evidence="2">MM171B00143</strain>
    </source>
</reference>
<accession>A0A6M3MI64</accession>
<dbReference type="Pfam" id="PF26207">
    <property type="entry name" value="Phage_phiTE_015"/>
    <property type="match status" value="1"/>
</dbReference>
<gene>
    <name evidence="1" type="ORF">MM171A00157_0070</name>
    <name evidence="2" type="ORF">MM171B00143_0030</name>
</gene>
<proteinExistence type="predicted"/>
<dbReference type="EMBL" id="MT143894">
    <property type="protein sequence ID" value="QJB05059.1"/>
    <property type="molecule type" value="Genomic_DNA"/>
</dbReference>
<protein>
    <submittedName>
        <fullName evidence="2">Uncharacterized protein</fullName>
    </submittedName>
</protein>
<organism evidence="2">
    <name type="scientific">viral metagenome</name>
    <dbReference type="NCBI Taxonomy" id="1070528"/>
    <lineage>
        <taxon>unclassified sequences</taxon>
        <taxon>metagenomes</taxon>
        <taxon>organismal metagenomes</taxon>
    </lineage>
</organism>
<dbReference type="AlphaFoldDB" id="A0A6M3MI64"/>
<evidence type="ECO:0000313" key="2">
    <source>
        <dbReference type="EMBL" id="QJB05059.1"/>
    </source>
</evidence>
<evidence type="ECO:0000313" key="1">
    <source>
        <dbReference type="EMBL" id="QJB00901.1"/>
    </source>
</evidence>
<name>A0A6M3MI64_9ZZZZ</name>
<sequence length="75" mass="8517">MQHTDKATAAFEAWWARQSFRELFKDVKDQMRNVWVASRRELVIQLPAQYGIGGLAGDAHDRAIAMCKDAIEQPA</sequence>
<dbReference type="InterPro" id="IPR058601">
    <property type="entry name" value="Phage_phiTE_015-like"/>
</dbReference>